<name>A0AAE0IM04_9PEZI</name>
<comment type="caution">
    <text evidence="2">The sequence shown here is derived from an EMBL/GenBank/DDBJ whole genome shotgun (WGS) entry which is preliminary data.</text>
</comment>
<gene>
    <name evidence="2" type="ORF">B0T19DRAFT_421828</name>
</gene>
<evidence type="ECO:0008006" key="4">
    <source>
        <dbReference type="Google" id="ProtNLM"/>
    </source>
</evidence>
<evidence type="ECO:0000313" key="2">
    <source>
        <dbReference type="EMBL" id="KAK3327464.1"/>
    </source>
</evidence>
<keyword evidence="3" id="KW-1185">Reference proteome</keyword>
<sequence length="83" mass="8726">MMGHVCPLRRHTMICRFLTSLGSLCLGQATDEIPRPDVGLERWIAVTGSAVGADVAWWGSCSHTAVGCEPGWATHSAGCQGGT</sequence>
<feature type="chain" id="PRO_5042038167" description="Secreted protein" evidence="1">
    <location>
        <begin position="30"/>
        <end position="83"/>
    </location>
</feature>
<accession>A0AAE0IM04</accession>
<dbReference type="AlphaFoldDB" id="A0AAE0IM04"/>
<feature type="signal peptide" evidence="1">
    <location>
        <begin position="1"/>
        <end position="29"/>
    </location>
</feature>
<dbReference type="Proteomes" id="UP001286456">
    <property type="component" value="Unassembled WGS sequence"/>
</dbReference>
<reference evidence="2" key="2">
    <citation type="submission" date="2023-06" db="EMBL/GenBank/DDBJ databases">
        <authorList>
            <consortium name="Lawrence Berkeley National Laboratory"/>
            <person name="Haridas S."/>
            <person name="Hensen N."/>
            <person name="Bonometti L."/>
            <person name="Westerberg I."/>
            <person name="Brannstrom I.O."/>
            <person name="Guillou S."/>
            <person name="Cros-Aarteil S."/>
            <person name="Calhoun S."/>
            <person name="Kuo A."/>
            <person name="Mondo S."/>
            <person name="Pangilinan J."/>
            <person name="Riley R."/>
            <person name="Labutti K."/>
            <person name="Andreopoulos B."/>
            <person name="Lipzen A."/>
            <person name="Chen C."/>
            <person name="Yanf M."/>
            <person name="Daum C."/>
            <person name="Ng V."/>
            <person name="Clum A."/>
            <person name="Steindorff A."/>
            <person name="Ohm R."/>
            <person name="Martin F."/>
            <person name="Silar P."/>
            <person name="Natvig D."/>
            <person name="Lalanne C."/>
            <person name="Gautier V."/>
            <person name="Ament-Velasquez S.L."/>
            <person name="Kruys A."/>
            <person name="Hutchinson M.I."/>
            <person name="Powell A.J."/>
            <person name="Barry K."/>
            <person name="Miller A.N."/>
            <person name="Grigoriev I.V."/>
            <person name="Debuchy R."/>
            <person name="Gladieux P."/>
            <person name="Thoren M.H."/>
            <person name="Johannesson H."/>
        </authorList>
    </citation>
    <scope>NUCLEOTIDE SEQUENCE</scope>
    <source>
        <strain evidence="2">SMH4131-1</strain>
    </source>
</reference>
<evidence type="ECO:0000313" key="3">
    <source>
        <dbReference type="Proteomes" id="UP001286456"/>
    </source>
</evidence>
<reference evidence="2" key="1">
    <citation type="journal article" date="2023" name="Mol. Phylogenet. Evol.">
        <title>Genome-scale phylogeny and comparative genomics of the fungal order Sordariales.</title>
        <authorList>
            <person name="Hensen N."/>
            <person name="Bonometti L."/>
            <person name="Westerberg I."/>
            <person name="Brannstrom I.O."/>
            <person name="Guillou S."/>
            <person name="Cros-Aarteil S."/>
            <person name="Calhoun S."/>
            <person name="Haridas S."/>
            <person name="Kuo A."/>
            <person name="Mondo S."/>
            <person name="Pangilinan J."/>
            <person name="Riley R."/>
            <person name="LaButti K."/>
            <person name="Andreopoulos B."/>
            <person name="Lipzen A."/>
            <person name="Chen C."/>
            <person name="Yan M."/>
            <person name="Daum C."/>
            <person name="Ng V."/>
            <person name="Clum A."/>
            <person name="Steindorff A."/>
            <person name="Ohm R.A."/>
            <person name="Martin F."/>
            <person name="Silar P."/>
            <person name="Natvig D.O."/>
            <person name="Lalanne C."/>
            <person name="Gautier V."/>
            <person name="Ament-Velasquez S.L."/>
            <person name="Kruys A."/>
            <person name="Hutchinson M.I."/>
            <person name="Powell A.J."/>
            <person name="Barry K."/>
            <person name="Miller A.N."/>
            <person name="Grigoriev I.V."/>
            <person name="Debuchy R."/>
            <person name="Gladieux P."/>
            <person name="Hiltunen Thoren M."/>
            <person name="Johannesson H."/>
        </authorList>
    </citation>
    <scope>NUCLEOTIDE SEQUENCE</scope>
    <source>
        <strain evidence="2">SMH4131-1</strain>
    </source>
</reference>
<keyword evidence="1" id="KW-0732">Signal</keyword>
<organism evidence="2 3">
    <name type="scientific">Cercophora scortea</name>
    <dbReference type="NCBI Taxonomy" id="314031"/>
    <lineage>
        <taxon>Eukaryota</taxon>
        <taxon>Fungi</taxon>
        <taxon>Dikarya</taxon>
        <taxon>Ascomycota</taxon>
        <taxon>Pezizomycotina</taxon>
        <taxon>Sordariomycetes</taxon>
        <taxon>Sordariomycetidae</taxon>
        <taxon>Sordariales</taxon>
        <taxon>Lasiosphaeriaceae</taxon>
        <taxon>Cercophora</taxon>
    </lineage>
</organism>
<proteinExistence type="predicted"/>
<dbReference type="EMBL" id="JAUEPO010000003">
    <property type="protein sequence ID" value="KAK3327464.1"/>
    <property type="molecule type" value="Genomic_DNA"/>
</dbReference>
<protein>
    <recommendedName>
        <fullName evidence="4">Secreted protein</fullName>
    </recommendedName>
</protein>
<evidence type="ECO:0000256" key="1">
    <source>
        <dbReference type="SAM" id="SignalP"/>
    </source>
</evidence>